<protein>
    <submittedName>
        <fullName evidence="17">Type IV pilus prepilin peptidase PilD</fullName>
    </submittedName>
</protein>
<reference evidence="17" key="1">
    <citation type="submission" date="2013-08" db="EMBL/GenBank/DDBJ databases">
        <authorList>
            <person name="Mendez C."/>
            <person name="Richter M."/>
            <person name="Ferrer M."/>
            <person name="Sanchez J."/>
        </authorList>
    </citation>
    <scope>NUCLEOTIDE SEQUENCE</scope>
</reference>
<keyword evidence="12 14" id="KW-0472">Membrane</keyword>
<dbReference type="Pfam" id="PF06750">
    <property type="entry name" value="A24_N_bact"/>
    <property type="match status" value="1"/>
</dbReference>
<evidence type="ECO:0000256" key="14">
    <source>
        <dbReference type="SAM" id="Phobius"/>
    </source>
</evidence>
<accession>T1BUK5</accession>
<dbReference type="GO" id="GO:0008168">
    <property type="term" value="F:methyltransferase activity"/>
    <property type="evidence" value="ECO:0007669"/>
    <property type="project" value="UniProtKB-KW"/>
</dbReference>
<sequence>MIHVPSQLMAWYLVTAGLLGLVVGSFLNVVIHRLPRMLESRWRRDCAELAGTATEAGPVFNLAYPGSHCPGCGHPIPPWANIPVLSWLMLRGHCHFCHQKISIRYPIVELAAGVGALLCAWGFDHPLKAIGAMVLVWMLITLSFIDFDHKILPDSITIPGLWLGLILNCFDTFVPLRSALWGAIAGYLFLWAVYQAFRLMTGKEGLGYGDFKLLALLGAWLGALSLVLIILLASAIGAATGIGLIVSGRQKRDEPLPFGPFLAAAGIVALAFGPRLISFWLTGLHVS</sequence>
<keyword evidence="11 14" id="KW-1133">Transmembrane helix</keyword>
<evidence type="ECO:0000256" key="9">
    <source>
        <dbReference type="ARBA" id="ARBA00022692"/>
    </source>
</evidence>
<dbReference type="PANTHER" id="PTHR30487">
    <property type="entry name" value="TYPE 4 PREPILIN-LIKE PROTEINS LEADER PEPTIDE-PROCESSING ENZYME"/>
    <property type="match status" value="1"/>
</dbReference>
<organism evidence="17">
    <name type="scientific">mine drainage metagenome</name>
    <dbReference type="NCBI Taxonomy" id="410659"/>
    <lineage>
        <taxon>unclassified sequences</taxon>
        <taxon>metagenomes</taxon>
        <taxon>ecological metagenomes</taxon>
    </lineage>
</organism>
<evidence type="ECO:0000313" key="17">
    <source>
        <dbReference type="EMBL" id="EQD56864.1"/>
    </source>
</evidence>
<feature type="transmembrane region" description="Helical" evidence="14">
    <location>
        <begin position="180"/>
        <end position="201"/>
    </location>
</feature>
<dbReference type="FunFam" id="1.20.120.1220:FF:000001">
    <property type="entry name" value="Type 4 prepilin-like proteins leader peptide-processing enzyme"/>
    <property type="match status" value="1"/>
</dbReference>
<dbReference type="InterPro" id="IPR050882">
    <property type="entry name" value="Prepilin_peptidase/N-MTase"/>
</dbReference>
<comment type="caution">
    <text evidence="17">The sequence shown here is derived from an EMBL/GenBank/DDBJ whole genome shotgun (WGS) entry which is preliminary data.</text>
</comment>
<keyword evidence="10" id="KW-0378">Hydrolase</keyword>
<evidence type="ECO:0000256" key="2">
    <source>
        <dbReference type="ARBA" id="ARBA00005801"/>
    </source>
</evidence>
<keyword evidence="13" id="KW-0511">Multifunctional enzyme</keyword>
<feature type="domain" description="Prepilin type IV endopeptidase peptidase" evidence="15">
    <location>
        <begin position="133"/>
        <end position="242"/>
    </location>
</feature>
<feature type="transmembrane region" description="Helical" evidence="14">
    <location>
        <begin position="156"/>
        <end position="174"/>
    </location>
</feature>
<reference evidence="17" key="2">
    <citation type="journal article" date="2014" name="ISME J.">
        <title>Microbial stratification in low pH oxic and suboxic macroscopic growths along an acid mine drainage.</title>
        <authorList>
            <person name="Mendez-Garcia C."/>
            <person name="Mesa V."/>
            <person name="Sprenger R.R."/>
            <person name="Richter M."/>
            <person name="Diez M.S."/>
            <person name="Solano J."/>
            <person name="Bargiela R."/>
            <person name="Golyshina O.V."/>
            <person name="Manteca A."/>
            <person name="Ramos J.L."/>
            <person name="Gallego J.R."/>
            <person name="Llorente I."/>
            <person name="Martins Dos Santos V.A."/>
            <person name="Jensen O.N."/>
            <person name="Pelaez A.I."/>
            <person name="Sanchez J."/>
            <person name="Ferrer M."/>
        </authorList>
    </citation>
    <scope>NUCLEOTIDE SEQUENCE</scope>
</reference>
<evidence type="ECO:0000256" key="11">
    <source>
        <dbReference type="ARBA" id="ARBA00022989"/>
    </source>
</evidence>
<dbReference type="GO" id="GO:0006465">
    <property type="term" value="P:signal peptide processing"/>
    <property type="evidence" value="ECO:0007669"/>
    <property type="project" value="TreeGrafter"/>
</dbReference>
<dbReference type="EMBL" id="AUZY01005854">
    <property type="protein sequence ID" value="EQD56864.1"/>
    <property type="molecule type" value="Genomic_DNA"/>
</dbReference>
<dbReference type="AlphaFoldDB" id="T1BUK5"/>
<dbReference type="InterPro" id="IPR010627">
    <property type="entry name" value="Prepilin_pept_A24_N"/>
</dbReference>
<feature type="transmembrane region" description="Helical" evidence="14">
    <location>
        <begin position="213"/>
        <end position="246"/>
    </location>
</feature>
<keyword evidence="9 14" id="KW-0812">Transmembrane</keyword>
<dbReference type="InterPro" id="IPR000045">
    <property type="entry name" value="Prepilin_IV_endopep_pep"/>
</dbReference>
<feature type="transmembrane region" description="Helical" evidence="14">
    <location>
        <begin position="12"/>
        <end position="34"/>
    </location>
</feature>
<feature type="transmembrane region" description="Helical" evidence="14">
    <location>
        <begin position="258"/>
        <end position="281"/>
    </location>
</feature>
<dbReference type="GO" id="GO:0005886">
    <property type="term" value="C:plasma membrane"/>
    <property type="evidence" value="ECO:0007669"/>
    <property type="project" value="UniProtKB-SubCell"/>
</dbReference>
<evidence type="ECO:0000259" key="16">
    <source>
        <dbReference type="Pfam" id="PF06750"/>
    </source>
</evidence>
<gene>
    <name evidence="17" type="ORF">B1B_08918</name>
</gene>
<dbReference type="Pfam" id="PF01478">
    <property type="entry name" value="Peptidase_A24"/>
    <property type="match status" value="1"/>
</dbReference>
<keyword evidence="4" id="KW-0997">Cell inner membrane</keyword>
<evidence type="ECO:0000256" key="3">
    <source>
        <dbReference type="ARBA" id="ARBA00022475"/>
    </source>
</evidence>
<evidence type="ECO:0000256" key="10">
    <source>
        <dbReference type="ARBA" id="ARBA00022801"/>
    </source>
</evidence>
<dbReference type="GO" id="GO:0004190">
    <property type="term" value="F:aspartic-type endopeptidase activity"/>
    <property type="evidence" value="ECO:0007669"/>
    <property type="project" value="InterPro"/>
</dbReference>
<feature type="domain" description="Prepilin peptidase A24 N-terminal" evidence="16">
    <location>
        <begin position="18"/>
        <end position="123"/>
    </location>
</feature>
<dbReference type="GO" id="GO:0032259">
    <property type="term" value="P:methylation"/>
    <property type="evidence" value="ECO:0007669"/>
    <property type="project" value="UniProtKB-KW"/>
</dbReference>
<keyword evidence="8" id="KW-0949">S-adenosyl-L-methionine</keyword>
<keyword evidence="5" id="KW-0489">Methyltransferase</keyword>
<dbReference type="PRINTS" id="PR00864">
    <property type="entry name" value="PREPILNPTASE"/>
</dbReference>
<keyword evidence="3" id="KW-1003">Cell membrane</keyword>
<dbReference type="PANTHER" id="PTHR30487:SF0">
    <property type="entry name" value="PREPILIN LEADER PEPTIDASE_N-METHYLTRANSFERASE-RELATED"/>
    <property type="match status" value="1"/>
</dbReference>
<dbReference type="InterPro" id="IPR014032">
    <property type="entry name" value="Peptidase_A24A_bac"/>
</dbReference>
<evidence type="ECO:0000256" key="7">
    <source>
        <dbReference type="ARBA" id="ARBA00022679"/>
    </source>
</evidence>
<evidence type="ECO:0000256" key="13">
    <source>
        <dbReference type="ARBA" id="ARBA00023268"/>
    </source>
</evidence>
<proteinExistence type="inferred from homology"/>
<evidence type="ECO:0000259" key="15">
    <source>
        <dbReference type="Pfam" id="PF01478"/>
    </source>
</evidence>
<dbReference type="Gene3D" id="1.20.120.1220">
    <property type="match status" value="1"/>
</dbReference>
<evidence type="ECO:0000256" key="6">
    <source>
        <dbReference type="ARBA" id="ARBA00022670"/>
    </source>
</evidence>
<comment type="subcellular location">
    <subcellularLocation>
        <location evidence="1">Cell inner membrane</location>
        <topology evidence="1">Multi-pass membrane protein</topology>
    </subcellularLocation>
</comment>
<evidence type="ECO:0000256" key="4">
    <source>
        <dbReference type="ARBA" id="ARBA00022519"/>
    </source>
</evidence>
<evidence type="ECO:0000256" key="8">
    <source>
        <dbReference type="ARBA" id="ARBA00022691"/>
    </source>
</evidence>
<evidence type="ECO:0000256" key="5">
    <source>
        <dbReference type="ARBA" id="ARBA00022603"/>
    </source>
</evidence>
<evidence type="ECO:0000256" key="1">
    <source>
        <dbReference type="ARBA" id="ARBA00004429"/>
    </source>
</evidence>
<feature type="transmembrane region" description="Helical" evidence="14">
    <location>
        <begin position="105"/>
        <end position="123"/>
    </location>
</feature>
<keyword evidence="6" id="KW-0645">Protease</keyword>
<evidence type="ECO:0000256" key="12">
    <source>
        <dbReference type="ARBA" id="ARBA00023136"/>
    </source>
</evidence>
<comment type="similarity">
    <text evidence="2">Belongs to the peptidase A24 family.</text>
</comment>
<keyword evidence="7" id="KW-0808">Transferase</keyword>
<name>T1BUK5_9ZZZZ</name>